<name>A0A3N4HVM0_ASCIM</name>
<proteinExistence type="predicted"/>
<reference evidence="1 2" key="1">
    <citation type="journal article" date="2018" name="Nat. Ecol. Evol.">
        <title>Pezizomycetes genomes reveal the molecular basis of ectomycorrhizal truffle lifestyle.</title>
        <authorList>
            <person name="Murat C."/>
            <person name="Payen T."/>
            <person name="Noel B."/>
            <person name="Kuo A."/>
            <person name="Morin E."/>
            <person name="Chen J."/>
            <person name="Kohler A."/>
            <person name="Krizsan K."/>
            <person name="Balestrini R."/>
            <person name="Da Silva C."/>
            <person name="Montanini B."/>
            <person name="Hainaut M."/>
            <person name="Levati E."/>
            <person name="Barry K.W."/>
            <person name="Belfiori B."/>
            <person name="Cichocki N."/>
            <person name="Clum A."/>
            <person name="Dockter R.B."/>
            <person name="Fauchery L."/>
            <person name="Guy J."/>
            <person name="Iotti M."/>
            <person name="Le Tacon F."/>
            <person name="Lindquist E.A."/>
            <person name="Lipzen A."/>
            <person name="Malagnac F."/>
            <person name="Mello A."/>
            <person name="Molinier V."/>
            <person name="Miyauchi S."/>
            <person name="Poulain J."/>
            <person name="Riccioni C."/>
            <person name="Rubini A."/>
            <person name="Sitrit Y."/>
            <person name="Splivallo R."/>
            <person name="Traeger S."/>
            <person name="Wang M."/>
            <person name="Zifcakova L."/>
            <person name="Wipf D."/>
            <person name="Zambonelli A."/>
            <person name="Paolocci F."/>
            <person name="Nowrousian M."/>
            <person name="Ottonello S."/>
            <person name="Baldrian P."/>
            <person name="Spatafora J.W."/>
            <person name="Henrissat B."/>
            <person name="Nagy L.G."/>
            <person name="Aury J.M."/>
            <person name="Wincker P."/>
            <person name="Grigoriev I.V."/>
            <person name="Bonfante P."/>
            <person name="Martin F.M."/>
        </authorList>
    </citation>
    <scope>NUCLEOTIDE SEQUENCE [LARGE SCALE GENOMIC DNA]</scope>
    <source>
        <strain evidence="1 2">RN42</strain>
    </source>
</reference>
<organism evidence="1 2">
    <name type="scientific">Ascobolus immersus RN42</name>
    <dbReference type="NCBI Taxonomy" id="1160509"/>
    <lineage>
        <taxon>Eukaryota</taxon>
        <taxon>Fungi</taxon>
        <taxon>Dikarya</taxon>
        <taxon>Ascomycota</taxon>
        <taxon>Pezizomycotina</taxon>
        <taxon>Pezizomycetes</taxon>
        <taxon>Pezizales</taxon>
        <taxon>Ascobolaceae</taxon>
        <taxon>Ascobolus</taxon>
    </lineage>
</organism>
<protein>
    <submittedName>
        <fullName evidence="1">Uncharacterized protein</fullName>
    </submittedName>
</protein>
<accession>A0A3N4HVM0</accession>
<dbReference type="Proteomes" id="UP000275078">
    <property type="component" value="Unassembled WGS sequence"/>
</dbReference>
<dbReference type="EMBL" id="ML119813">
    <property type="protein sequence ID" value="RPA73704.1"/>
    <property type="molecule type" value="Genomic_DNA"/>
</dbReference>
<evidence type="ECO:0000313" key="2">
    <source>
        <dbReference type="Proteomes" id="UP000275078"/>
    </source>
</evidence>
<gene>
    <name evidence="1" type="ORF">BJ508DRAFT_313573</name>
</gene>
<keyword evidence="2" id="KW-1185">Reference proteome</keyword>
<dbReference type="AlphaFoldDB" id="A0A3N4HVM0"/>
<evidence type="ECO:0000313" key="1">
    <source>
        <dbReference type="EMBL" id="RPA73704.1"/>
    </source>
</evidence>
<sequence>MDLKDGAPPVWVLTKDHPLETDIQGTMNPDFMPMKLDDSRYFATFVLNSQFANHGTLRSEAAKILESFRQFASTPQPEEDSHRLRARIRRLNTRVTLFNERQKSLKEACRPHFEARGVRVPSFGPYESVPTTIIAFAAAR</sequence>